<dbReference type="EMBL" id="QAYG01000016">
    <property type="protein sequence ID" value="PTW53552.1"/>
    <property type="molecule type" value="Genomic_DNA"/>
</dbReference>
<evidence type="ECO:0000313" key="3">
    <source>
        <dbReference type="Proteomes" id="UP000244081"/>
    </source>
</evidence>
<name>A0A2T5UPY4_9HYPH</name>
<evidence type="ECO:0000259" key="1">
    <source>
        <dbReference type="Pfam" id="PF02026"/>
    </source>
</evidence>
<reference evidence="2 3" key="1">
    <citation type="submission" date="2018-04" db="EMBL/GenBank/DDBJ databases">
        <title>Genomic Encyclopedia of Archaeal and Bacterial Type Strains, Phase II (KMG-II): from individual species to whole genera.</title>
        <authorList>
            <person name="Goeker M."/>
        </authorList>
    </citation>
    <scope>NUCLEOTIDE SEQUENCE [LARGE SCALE GENOMIC DNA]</scope>
    <source>
        <strain evidence="2 3">DSM 23382</strain>
    </source>
</reference>
<dbReference type="Gene3D" id="6.20.350.10">
    <property type="match status" value="1"/>
</dbReference>
<evidence type="ECO:0000313" key="2">
    <source>
        <dbReference type="EMBL" id="PTW53552.1"/>
    </source>
</evidence>
<dbReference type="RefSeq" id="WP_210203660.1">
    <property type="nucleotide sequence ID" value="NZ_QAYG01000016.1"/>
</dbReference>
<protein>
    <submittedName>
        <fullName evidence="2">RyR domain-containing protein</fullName>
    </submittedName>
</protein>
<gene>
    <name evidence="2" type="ORF">C8N35_1167</name>
</gene>
<dbReference type="AlphaFoldDB" id="A0A2T5UPY4"/>
<sequence>MSETPYRPDICIYRDKDIHSFAGAWVVHRRWADIEFRGCPDGATPPLECVDGRHVLIVGCQLSLYDLERMATRAASIIVLSRHKTGEGPLGRIRRLGYGQATWKKVGGVLADLASEPCGNLLSLGDFDTSSAHLAWNFCFLRERIPELVFDLEDNDLRLWRRKGSSLTLMYLRSAGFSFAEWDRLDRQYLLNPRGFRAQGLVVSQFVEHVVSQIAGAATVQAFVGYSGVPVAFTPHEFAGEVADRLLRTHRHAPFVVTVVRDRDEVWFHLRTAGRREDMGEIARRYGGDGSANEARFQADPMAAFSEIYWLLPQAPRLLKDAEVARVAHEVNRAYCAALGDDSQVGWAAAPEWQRSSAIAGVAYHRRNPTAAPSASHESWMAQKLADGWTYGEVKDPGAKTHPCLVRFADLPVEQRTKDYLFSAVVRALSDAVGTRTTADE</sequence>
<comment type="caution">
    <text evidence="2">The sequence shown here is derived from an EMBL/GenBank/DDBJ whole genome shotgun (WGS) entry which is preliminary data.</text>
</comment>
<proteinExistence type="predicted"/>
<dbReference type="Proteomes" id="UP000244081">
    <property type="component" value="Unassembled WGS sequence"/>
</dbReference>
<dbReference type="InterPro" id="IPR003032">
    <property type="entry name" value="Ryanodine_rcpt"/>
</dbReference>
<organism evidence="2 3">
    <name type="scientific">Breoghania corrubedonensis</name>
    <dbReference type="NCBI Taxonomy" id="665038"/>
    <lineage>
        <taxon>Bacteria</taxon>
        <taxon>Pseudomonadati</taxon>
        <taxon>Pseudomonadota</taxon>
        <taxon>Alphaproteobacteria</taxon>
        <taxon>Hyphomicrobiales</taxon>
        <taxon>Stappiaceae</taxon>
        <taxon>Breoghania</taxon>
    </lineage>
</organism>
<keyword evidence="3" id="KW-1185">Reference proteome</keyword>
<accession>A0A2T5UPY4</accession>
<dbReference type="Pfam" id="PF02026">
    <property type="entry name" value="RyR"/>
    <property type="match status" value="1"/>
</dbReference>
<feature type="domain" description="Ryanodine receptor Ryr" evidence="1">
    <location>
        <begin position="375"/>
        <end position="419"/>
    </location>
</feature>